<organism evidence="2 3">
    <name type="scientific">Bradyrhizobium campsiandrae</name>
    <dbReference type="NCBI Taxonomy" id="1729892"/>
    <lineage>
        <taxon>Bacteria</taxon>
        <taxon>Pseudomonadati</taxon>
        <taxon>Pseudomonadota</taxon>
        <taxon>Alphaproteobacteria</taxon>
        <taxon>Hyphomicrobiales</taxon>
        <taxon>Nitrobacteraceae</taxon>
        <taxon>Bradyrhizobium</taxon>
    </lineage>
</organism>
<name>A0ABR7U2V5_9BRAD</name>
<gene>
    <name evidence="2" type="ORF">HA482_06410</name>
</gene>
<proteinExistence type="predicted"/>
<protein>
    <submittedName>
        <fullName evidence="2">Uncharacterized protein</fullName>
    </submittedName>
</protein>
<keyword evidence="1" id="KW-1133">Transmembrane helix</keyword>
<accession>A0ABR7U2V5</accession>
<reference evidence="2 3" key="1">
    <citation type="journal article" date="2020" name="Arch. Microbiol.">
        <title>Bradyrhizobium campsiandrae sp. nov., a nitrogen-fixing bacterial strain isolated from a native leguminous tree from the Amazon adapted to flooded conditions.</title>
        <authorList>
            <person name="Cabral Michel D."/>
            <person name="Martins da Costa E."/>
            <person name="Azarias Guimaraes A."/>
            <person name="Soares de Carvalho T."/>
            <person name="Santos de Castro Caputo P."/>
            <person name="Willems A."/>
            <person name="de Souza Moreira F.M."/>
        </authorList>
    </citation>
    <scope>NUCLEOTIDE SEQUENCE [LARGE SCALE GENOMIC DNA]</scope>
    <source>
        <strain evidence="3">INPA 384B</strain>
    </source>
</reference>
<evidence type="ECO:0000256" key="1">
    <source>
        <dbReference type="SAM" id="Phobius"/>
    </source>
</evidence>
<comment type="caution">
    <text evidence="2">The sequence shown here is derived from an EMBL/GenBank/DDBJ whole genome shotgun (WGS) entry which is preliminary data.</text>
</comment>
<feature type="transmembrane region" description="Helical" evidence="1">
    <location>
        <begin position="17"/>
        <end position="42"/>
    </location>
</feature>
<evidence type="ECO:0000313" key="3">
    <source>
        <dbReference type="Proteomes" id="UP000639516"/>
    </source>
</evidence>
<keyword evidence="1" id="KW-0812">Transmembrane</keyword>
<keyword evidence="1" id="KW-0472">Membrane</keyword>
<keyword evidence="3" id="KW-1185">Reference proteome</keyword>
<feature type="transmembrane region" description="Helical" evidence="1">
    <location>
        <begin position="48"/>
        <end position="72"/>
    </location>
</feature>
<evidence type="ECO:0000313" key="2">
    <source>
        <dbReference type="EMBL" id="MBC9977851.1"/>
    </source>
</evidence>
<dbReference type="Proteomes" id="UP000639516">
    <property type="component" value="Unassembled WGS sequence"/>
</dbReference>
<sequence length="82" mass="8627">MTDPASPTRPVVIAIRYLAVIAGYGCLLLTAVCFAIACQVFIQTGVFAQSYTMVGLIGGVLGALALKLASVWRRALPSARSR</sequence>
<dbReference type="EMBL" id="JAATTO010000007">
    <property type="protein sequence ID" value="MBC9977851.1"/>
    <property type="molecule type" value="Genomic_DNA"/>
</dbReference>
<dbReference type="RefSeq" id="WP_188096126.1">
    <property type="nucleotide sequence ID" value="NZ_JAANIH010000002.1"/>
</dbReference>